<keyword evidence="6" id="KW-1185">Reference proteome</keyword>
<evidence type="ECO:0000256" key="3">
    <source>
        <dbReference type="SAM" id="MobiDB-lite"/>
    </source>
</evidence>
<protein>
    <submittedName>
        <fullName evidence="5">Mobilization protein MobA</fullName>
    </submittedName>
</protein>
<evidence type="ECO:0000256" key="2">
    <source>
        <dbReference type="ARBA" id="ARBA00022971"/>
    </source>
</evidence>
<evidence type="ECO:0000313" key="5">
    <source>
        <dbReference type="EMBL" id="BAG84114.1"/>
    </source>
</evidence>
<accession>B6YSE2</accession>
<evidence type="ECO:0000259" key="4">
    <source>
        <dbReference type="Pfam" id="PF03389"/>
    </source>
</evidence>
<dbReference type="eggNOG" id="COG0507">
    <property type="taxonomic scope" value="Bacteria"/>
</dbReference>
<dbReference type="EMBL" id="AP010660">
    <property type="protein sequence ID" value="BAG84114.1"/>
    <property type="molecule type" value="Genomic_DNA"/>
</dbReference>
<feature type="domain" description="MobA/MobL protein" evidence="4">
    <location>
        <begin position="17"/>
        <end position="224"/>
    </location>
</feature>
<geneLocation type="plasmid" evidence="5 6">
    <name>pCFPG4</name>
</geneLocation>
<reference evidence="6" key="1">
    <citation type="journal article" date="2008" name="Science">
        <title>Genome of an endosymbiont coupling N2 fixation to cellulolysis within RT protist cells in termite gut.</title>
        <authorList>
            <person name="Hongoh Y."/>
            <person name="Sharma V.K."/>
            <person name="Prakash T."/>
            <person name="Noda S."/>
            <person name="Toh H."/>
            <person name="Taylor T.D."/>
            <person name="Kudo T."/>
            <person name="Sakaki Y."/>
            <person name="Toyoda A."/>
            <person name="Hattori M."/>
            <person name="Ohkuma M."/>
        </authorList>
    </citation>
    <scope>NUCLEOTIDE SEQUENCE [LARGE SCALE GENOMIC DNA]</scope>
    <source>
        <plasmid evidence="6">pCFPG4</plasmid>
    </source>
</reference>
<dbReference type="RefSeq" id="WP_012572986.1">
    <property type="nucleotide sequence ID" value="NC_011563.1"/>
</dbReference>
<feature type="region of interest" description="Disordered" evidence="3">
    <location>
        <begin position="402"/>
        <end position="425"/>
    </location>
</feature>
<dbReference type="OrthoDB" id="1826980at2"/>
<organism evidence="5 6">
    <name type="scientific">Azobacteroides pseudotrichonymphae genomovar. CFP2</name>
    <dbReference type="NCBI Taxonomy" id="511995"/>
    <lineage>
        <taxon>Bacteria</taxon>
        <taxon>Pseudomonadati</taxon>
        <taxon>Bacteroidota</taxon>
        <taxon>Bacteroidia</taxon>
        <taxon>Bacteroidales</taxon>
        <taxon>Candidatus Azobacteroides</taxon>
    </lineage>
</organism>
<name>B6YSE2_AZOPC</name>
<sequence>MAIYHLHAQIIGRSAGQSAVAAAAYRSTSRLVDRSTGVECDYTRKTKAVSSAILTPIDTPEWAKNREELWNRVQEKENRKNSQFAREIDVAIPYELKQNGELAVKNFCKMFTNRGLVCDYAIHKPDRNGDNRNEHAHIMITTRKLTSKGWGEKDREANDKDFLLKVRKYWEICANSELKKLYVAQRIAPKPPLIEIDCRSLKEQGIDREPQRHQGKYATRLERKKQAIESSQHLTNEQKTKMKAAINIKRGKFAGQQEQIPVEPEQLKQLESAEQLLTKEIEFLEMPKSEWAEKHPKLEKQILESEQISLIFAIKKHLPEIQEKFRQDGIKLKDERELLEKVSLVDAKKAAKEILELGNIQKKHRPDIFEKIQTSQQEFFKKTEFYNLKFIVAEVQAARAETDRRERIAQQQSSASRQKSHSRGR</sequence>
<dbReference type="NCBIfam" id="NF041496">
    <property type="entry name" value="MobQ"/>
    <property type="match status" value="1"/>
</dbReference>
<dbReference type="Proteomes" id="UP000000723">
    <property type="component" value="Plasmid pCFPG4"/>
</dbReference>
<dbReference type="HOGENOM" id="CLU_645044_0_0_10"/>
<comment type="similarity">
    <text evidence="1">Belongs to the MobA/MobL family.</text>
</comment>
<dbReference type="KEGG" id="aps:CFPG_P4-3"/>
<dbReference type="AlphaFoldDB" id="B6YSE2"/>
<evidence type="ECO:0000256" key="1">
    <source>
        <dbReference type="ARBA" id="ARBA00010873"/>
    </source>
</evidence>
<gene>
    <name evidence="5" type="ordered locus">CFPG_P4-3</name>
</gene>
<proteinExistence type="inferred from homology"/>
<dbReference type="InterPro" id="IPR005053">
    <property type="entry name" value="MobA_MobL"/>
</dbReference>
<evidence type="ECO:0000313" key="6">
    <source>
        <dbReference type="Proteomes" id="UP000000723"/>
    </source>
</evidence>
<dbReference type="Pfam" id="PF03389">
    <property type="entry name" value="MobA_MobL"/>
    <property type="match status" value="1"/>
</dbReference>
<keyword evidence="5" id="KW-0614">Plasmid</keyword>
<keyword evidence="2" id="KW-0184">Conjugation</keyword>
<dbReference type="Gene3D" id="3.30.930.30">
    <property type="match status" value="1"/>
</dbReference>